<evidence type="ECO:0000313" key="1">
    <source>
        <dbReference type="EMBL" id="SVA27267.1"/>
    </source>
</evidence>
<dbReference type="EMBL" id="UINC01006395">
    <property type="protein sequence ID" value="SVA27267.1"/>
    <property type="molecule type" value="Genomic_DNA"/>
</dbReference>
<proteinExistence type="predicted"/>
<organism evidence="1">
    <name type="scientific">marine metagenome</name>
    <dbReference type="NCBI Taxonomy" id="408172"/>
    <lineage>
        <taxon>unclassified sequences</taxon>
        <taxon>metagenomes</taxon>
        <taxon>ecological metagenomes</taxon>
    </lineage>
</organism>
<sequence>VGLLVYLDTDNHHNVTDNYRILGGVCPLSFIEVESWQVRKGHEENHDAVIKEWFSFLRKNHSDMFAEWKSARYYREVDHQGLPTGRFIMNFEFYSAEGHDAYKKRRKDWSGPYEEYKRVDPYEHFIEESVKIEYWEPVEEELWLDFE</sequence>
<feature type="non-terminal residue" evidence="1">
    <location>
        <position position="1"/>
    </location>
</feature>
<evidence type="ECO:0008006" key="2">
    <source>
        <dbReference type="Google" id="ProtNLM"/>
    </source>
</evidence>
<name>A0A381UIV9_9ZZZZ</name>
<protein>
    <recommendedName>
        <fullName evidence="2">NIPSNAP domain-containing protein</fullName>
    </recommendedName>
</protein>
<dbReference type="AlphaFoldDB" id="A0A381UIV9"/>
<accession>A0A381UIV9</accession>
<gene>
    <name evidence="1" type="ORF">METZ01_LOCUS80121</name>
</gene>
<reference evidence="1" key="1">
    <citation type="submission" date="2018-05" db="EMBL/GenBank/DDBJ databases">
        <authorList>
            <person name="Lanie J.A."/>
            <person name="Ng W.-L."/>
            <person name="Kazmierczak K.M."/>
            <person name="Andrzejewski T.M."/>
            <person name="Davidsen T.M."/>
            <person name="Wayne K.J."/>
            <person name="Tettelin H."/>
            <person name="Glass J.I."/>
            <person name="Rusch D."/>
            <person name="Podicherti R."/>
            <person name="Tsui H.-C.T."/>
            <person name="Winkler M.E."/>
        </authorList>
    </citation>
    <scope>NUCLEOTIDE SEQUENCE</scope>
</reference>